<sequence>MMNDTRTEPPPFDIWEWCALLFALEPIADELARTYVRCYPHKPMTWSTLRRLELEALDRLDCFPRQNPGLLASLRSDIVTMCLPATDTPVDLDNDHFVPVVAAQLWSAYLRLKERRQPVPVAWRSRAERADYTASPAIAGALA</sequence>
<evidence type="ECO:0000313" key="2">
    <source>
        <dbReference type="Proteomes" id="UP000594892"/>
    </source>
</evidence>
<evidence type="ECO:0000313" key="1">
    <source>
        <dbReference type="EMBL" id="QPQ90647.1"/>
    </source>
</evidence>
<name>A0AAP9XZT8_BURGL</name>
<organism evidence="1 2">
    <name type="scientific">Burkholderia glumae</name>
    <name type="common">Pseudomonas glumae</name>
    <dbReference type="NCBI Taxonomy" id="337"/>
    <lineage>
        <taxon>Bacteria</taxon>
        <taxon>Pseudomonadati</taxon>
        <taxon>Pseudomonadota</taxon>
        <taxon>Betaproteobacteria</taxon>
        <taxon>Burkholderiales</taxon>
        <taxon>Burkholderiaceae</taxon>
        <taxon>Burkholderia</taxon>
    </lineage>
</organism>
<gene>
    <name evidence="1" type="ORF">I6H06_02525</name>
</gene>
<proteinExistence type="predicted"/>
<reference evidence="1 2" key="1">
    <citation type="submission" date="2020-12" db="EMBL/GenBank/DDBJ databases">
        <title>FDA dAtabase for Regulatory Grade micrObial Sequences (FDA-ARGOS): Supporting development and validation of Infectious Disease Dx tests.</title>
        <authorList>
            <person name="Minogue T."/>
            <person name="Wolcott M."/>
            <person name="Wasieloski L."/>
            <person name="Aguilar W."/>
            <person name="Moore D."/>
            <person name="Jaissle J."/>
            <person name="Tallon L."/>
            <person name="Sadzewicz L."/>
            <person name="Zhao X."/>
            <person name="Boylan J."/>
            <person name="Ott S."/>
            <person name="Bowen H."/>
            <person name="Vavikolanu K."/>
            <person name="Mehta A."/>
            <person name="Aluvathingal J."/>
            <person name="Nadendla S."/>
            <person name="Yan Y."/>
            <person name="Sichtig H."/>
        </authorList>
    </citation>
    <scope>NUCLEOTIDE SEQUENCE [LARGE SCALE GENOMIC DNA]</scope>
    <source>
        <strain evidence="1 2">FDAARGOS_949</strain>
    </source>
</reference>
<dbReference type="EMBL" id="CP065600">
    <property type="protein sequence ID" value="QPQ90647.1"/>
    <property type="molecule type" value="Genomic_DNA"/>
</dbReference>
<dbReference type="RefSeq" id="WP_017423370.1">
    <property type="nucleotide sequence ID" value="NZ_CP033656.1"/>
</dbReference>
<protein>
    <submittedName>
        <fullName evidence="1">Uncharacterized protein</fullName>
    </submittedName>
</protein>
<accession>A0AAP9XZT8</accession>
<dbReference type="AlphaFoldDB" id="A0AAP9XZT8"/>
<dbReference type="Proteomes" id="UP000594892">
    <property type="component" value="Chromosome 1"/>
</dbReference>